<gene>
    <name evidence="2" type="ORF">BJY01DRAFT_154684</name>
</gene>
<feature type="transmembrane region" description="Helical" evidence="1">
    <location>
        <begin position="23"/>
        <end position="44"/>
    </location>
</feature>
<accession>A0ABR4IFI4</accession>
<organism evidence="2 3">
    <name type="scientific">Aspergillus pseudoustus</name>
    <dbReference type="NCBI Taxonomy" id="1810923"/>
    <lineage>
        <taxon>Eukaryota</taxon>
        <taxon>Fungi</taxon>
        <taxon>Dikarya</taxon>
        <taxon>Ascomycota</taxon>
        <taxon>Pezizomycotina</taxon>
        <taxon>Eurotiomycetes</taxon>
        <taxon>Eurotiomycetidae</taxon>
        <taxon>Eurotiales</taxon>
        <taxon>Aspergillaceae</taxon>
        <taxon>Aspergillus</taxon>
        <taxon>Aspergillus subgen. Nidulantes</taxon>
    </lineage>
</organism>
<comment type="caution">
    <text evidence="2">The sequence shown here is derived from an EMBL/GenBank/DDBJ whole genome shotgun (WGS) entry which is preliminary data.</text>
</comment>
<sequence length="99" mass="10828">MAGFVAAVNTSVTVSDEATELYYINYLYGFFVSAAVHTFLHWALPDRKLDAFVKDGTPAREVQAFYEARWDGTVFQHGGEHGVVTSQVQRVKGAEGAGV</sequence>
<name>A0ABR4IFI4_9EURO</name>
<keyword evidence="1" id="KW-0472">Membrane</keyword>
<evidence type="ECO:0000313" key="2">
    <source>
        <dbReference type="EMBL" id="KAL2825672.1"/>
    </source>
</evidence>
<evidence type="ECO:0000256" key="1">
    <source>
        <dbReference type="SAM" id="Phobius"/>
    </source>
</evidence>
<evidence type="ECO:0000313" key="3">
    <source>
        <dbReference type="Proteomes" id="UP001610446"/>
    </source>
</evidence>
<keyword evidence="3" id="KW-1185">Reference proteome</keyword>
<dbReference type="Proteomes" id="UP001610446">
    <property type="component" value="Unassembled WGS sequence"/>
</dbReference>
<keyword evidence="1" id="KW-1133">Transmembrane helix</keyword>
<protein>
    <submittedName>
        <fullName evidence="2">Uncharacterized protein</fullName>
    </submittedName>
</protein>
<proteinExistence type="predicted"/>
<dbReference type="EMBL" id="JBFXLU010000481">
    <property type="protein sequence ID" value="KAL2825672.1"/>
    <property type="molecule type" value="Genomic_DNA"/>
</dbReference>
<reference evidence="2 3" key="1">
    <citation type="submission" date="2024-07" db="EMBL/GenBank/DDBJ databases">
        <title>Section-level genome sequencing and comparative genomics of Aspergillus sections Usti and Cavernicolus.</title>
        <authorList>
            <consortium name="Lawrence Berkeley National Laboratory"/>
            <person name="Nybo J.L."/>
            <person name="Vesth T.C."/>
            <person name="Theobald S."/>
            <person name="Frisvad J.C."/>
            <person name="Larsen T.O."/>
            <person name="Kjaerboelling I."/>
            <person name="Rothschild-Mancinelli K."/>
            <person name="Lyhne E.K."/>
            <person name="Kogle M.E."/>
            <person name="Barry K."/>
            <person name="Clum A."/>
            <person name="Na H."/>
            <person name="Ledsgaard L."/>
            <person name="Lin J."/>
            <person name="Lipzen A."/>
            <person name="Kuo A."/>
            <person name="Riley R."/>
            <person name="Mondo S."/>
            <person name="Labutti K."/>
            <person name="Haridas S."/>
            <person name="Pangalinan J."/>
            <person name="Salamov A.A."/>
            <person name="Simmons B.A."/>
            <person name="Magnuson J.K."/>
            <person name="Chen J."/>
            <person name="Drula E."/>
            <person name="Henrissat B."/>
            <person name="Wiebenga A."/>
            <person name="Lubbers R.J."/>
            <person name="Gomes A.C."/>
            <person name="Makela M.R."/>
            <person name="Stajich J."/>
            <person name="Grigoriev I.V."/>
            <person name="Mortensen U.H."/>
            <person name="De Vries R.P."/>
            <person name="Baker S.E."/>
            <person name="Andersen M.R."/>
        </authorList>
    </citation>
    <scope>NUCLEOTIDE SEQUENCE [LARGE SCALE GENOMIC DNA]</scope>
    <source>
        <strain evidence="2 3">CBS 123904</strain>
    </source>
</reference>
<keyword evidence="1" id="KW-0812">Transmembrane</keyword>